<dbReference type="PATRIC" id="fig|1702214.3.peg.1879"/>
<dbReference type="Proteomes" id="UP000054172">
    <property type="component" value="Unassembled WGS sequence"/>
</dbReference>
<dbReference type="Gene3D" id="2.60.120.1360">
    <property type="match status" value="1"/>
</dbReference>
<accession>A0A0Q4B6G2</accession>
<feature type="domain" description="SGNH hydrolase-type esterase" evidence="1">
    <location>
        <begin position="362"/>
        <end position="526"/>
    </location>
</feature>
<dbReference type="GO" id="GO:0016788">
    <property type="term" value="F:hydrolase activity, acting on ester bonds"/>
    <property type="evidence" value="ECO:0007669"/>
    <property type="project" value="UniProtKB-ARBA"/>
</dbReference>
<dbReference type="Gene3D" id="3.40.50.1110">
    <property type="entry name" value="SGNH hydrolase"/>
    <property type="match status" value="1"/>
</dbReference>
<proteinExistence type="predicted"/>
<keyword evidence="3" id="KW-1185">Reference proteome</keyword>
<sequence>MVQFRRVLFFLSGILLLLYALTWLGRRYGAPIDAQAWLPSARQFPGLRSSVAPRADVRLADSTLKLVEAIDSLDMATDAAHSSQRAVKAVGRVMGGAMLSVENEGAEQPSGSYPFTPEPSRQLEQSPILADAMRGAKEIKPSGNVALPEAAKGDRRIKTRALEYTDAGFNQLAYFFDALGKTQLDGAGVRILHYGDSQIEGDRVTGYLRSRMQRVFGGAGVGMQCVVPPVSPPFGLTIQPGAGWKYHSIMPATKRKKEFHYGLAGSVCQYGQEVEDAETGETHYQGTVEITRKLSAGSGMRFSHVRVFIHTAQSPCRVELQQGDSTLWEASIGALPSVQQVVVPVSTQRSKFSLSFSSASLADVLALSFEGEGGVQVDNVPLRGSSGGDFTAINDTVFREMASLLHPKLVLLQFGVNVVPGQMEAYGFYREMLKRQIARLRGLLPGVTFIMLGVSDMGMKEEDDFVSYPNIPKVRNAQRQAALESGIAFWDTYQAMGGPNSIVAWVNAEPPLATADYVHFTPRGARFIGEMFYSALMQAYEAYTQGASAPQK</sequence>
<evidence type="ECO:0000313" key="2">
    <source>
        <dbReference type="EMBL" id="KQM09458.1"/>
    </source>
</evidence>
<evidence type="ECO:0000259" key="1">
    <source>
        <dbReference type="Pfam" id="PF13472"/>
    </source>
</evidence>
<name>A0A0Q4B6G2_9BACT</name>
<dbReference type="STRING" id="1702214.AL399_01430"/>
<organism evidence="2 3">
    <name type="scientific">Candidatus [Bacteroides] periocalifornicus</name>
    <dbReference type="NCBI Taxonomy" id="1702214"/>
    <lineage>
        <taxon>Bacteria</taxon>
        <taxon>Pseudomonadati</taxon>
        <taxon>Bacteroidota</taxon>
    </lineage>
</organism>
<dbReference type="Pfam" id="PF13472">
    <property type="entry name" value="Lipase_GDSL_2"/>
    <property type="match status" value="1"/>
</dbReference>
<dbReference type="InterPro" id="IPR013830">
    <property type="entry name" value="SGNH_hydro"/>
</dbReference>
<comment type="caution">
    <text evidence="2">The sequence shown here is derived from an EMBL/GenBank/DDBJ whole genome shotgun (WGS) entry which is preliminary data.</text>
</comment>
<dbReference type="EMBL" id="LIIK01000004">
    <property type="protein sequence ID" value="KQM09458.1"/>
    <property type="molecule type" value="Genomic_DNA"/>
</dbReference>
<dbReference type="AlphaFoldDB" id="A0A0Q4B6G2"/>
<dbReference type="SUPFAM" id="SSF52266">
    <property type="entry name" value="SGNH hydrolase"/>
    <property type="match status" value="1"/>
</dbReference>
<evidence type="ECO:0000313" key="3">
    <source>
        <dbReference type="Proteomes" id="UP000054172"/>
    </source>
</evidence>
<dbReference type="InterPro" id="IPR036514">
    <property type="entry name" value="SGNH_hydro_sf"/>
</dbReference>
<protein>
    <recommendedName>
        <fullName evidence="1">SGNH hydrolase-type esterase domain-containing protein</fullName>
    </recommendedName>
</protein>
<gene>
    <name evidence="2" type="ORF">AL399_01430</name>
</gene>
<reference evidence="2" key="1">
    <citation type="submission" date="2015-08" db="EMBL/GenBank/DDBJ databases">
        <title>Candidatus Bacteriodes Periocalifornicus.</title>
        <authorList>
            <person name="McLean J.S."/>
            <person name="Kelley S."/>
        </authorList>
    </citation>
    <scope>NUCLEOTIDE SEQUENCE [LARGE SCALE GENOMIC DNA]</scope>
    <source>
        <strain evidence="2">12B</strain>
    </source>
</reference>